<reference evidence="2 3" key="1">
    <citation type="journal article" date="2012" name="J. Bacteriol.">
        <title>Genome sequence of the pathogenic Herbaspirillum seropedicae strain Os34, isolated from rice roots.</title>
        <authorList>
            <person name="Ye W."/>
            <person name="Ye S."/>
            <person name="Liu J."/>
            <person name="Chang S."/>
            <person name="Chen M."/>
            <person name="Zhu B."/>
            <person name="Guo L."/>
            <person name="An Q."/>
        </authorList>
    </citation>
    <scope>NUCLEOTIDE SEQUENCE [LARGE SCALE GENOMIC DNA]</scope>
    <source>
        <strain evidence="2 3">Os34</strain>
    </source>
</reference>
<evidence type="ECO:0000313" key="3">
    <source>
        <dbReference type="Proteomes" id="UP000501648"/>
    </source>
</evidence>
<evidence type="ECO:0000313" key="2">
    <source>
        <dbReference type="EMBL" id="QJQ02424.1"/>
    </source>
</evidence>
<feature type="domain" description="DUF4123" evidence="1">
    <location>
        <begin position="21"/>
        <end position="140"/>
    </location>
</feature>
<protein>
    <submittedName>
        <fullName evidence="2">DUF4123 domain-containing protein</fullName>
    </submittedName>
</protein>
<dbReference type="EMBL" id="CP008956">
    <property type="protein sequence ID" value="QJQ02424.1"/>
    <property type="molecule type" value="Genomic_DNA"/>
</dbReference>
<proteinExistence type="predicted"/>
<sequence>MSADIQQRLAQLRSTMPQLKLYALVDGFHYQAHYEQALEEDTHVRGLFLGTVDAHLAPSGPWLLDGESAPADLRSNVAKLETKTPSVSWLISAMDLDGMAATLQARVQVELPDGRLALLRLWDPRALANAARDFDEAQRQYLFEGITEWLFFMDGRRLRIGRHHAQNH</sequence>
<dbReference type="Pfam" id="PF13503">
    <property type="entry name" value="DUF4123"/>
    <property type="match status" value="1"/>
</dbReference>
<accession>A0A6M3ZUT3</accession>
<dbReference type="Proteomes" id="UP000501648">
    <property type="component" value="Chromosome"/>
</dbReference>
<gene>
    <name evidence="2" type="ORF">C798_19945</name>
</gene>
<dbReference type="InterPro" id="IPR025391">
    <property type="entry name" value="DUF4123"/>
</dbReference>
<organism evidence="2 3">
    <name type="scientific">Herbaspirillum rubrisubalbicans Os34</name>
    <dbReference type="NCBI Taxonomy" id="1235827"/>
    <lineage>
        <taxon>Bacteria</taxon>
        <taxon>Pseudomonadati</taxon>
        <taxon>Pseudomonadota</taxon>
        <taxon>Betaproteobacteria</taxon>
        <taxon>Burkholderiales</taxon>
        <taxon>Oxalobacteraceae</taxon>
        <taxon>Herbaspirillum</taxon>
    </lineage>
</organism>
<evidence type="ECO:0000259" key="1">
    <source>
        <dbReference type="Pfam" id="PF13503"/>
    </source>
</evidence>
<dbReference type="RefSeq" id="WP_017455616.1">
    <property type="nucleotide sequence ID" value="NZ_CP008956.1"/>
</dbReference>
<dbReference type="AlphaFoldDB" id="A0A6M3ZUT3"/>
<name>A0A6M3ZUT3_9BURK</name>